<comment type="caution">
    <text evidence="1">The sequence shown here is derived from an EMBL/GenBank/DDBJ whole genome shotgun (WGS) entry which is preliminary data.</text>
</comment>
<proteinExistence type="predicted"/>
<evidence type="ECO:0000313" key="2">
    <source>
        <dbReference type="Proteomes" id="UP000760480"/>
    </source>
</evidence>
<keyword evidence="2" id="KW-1185">Reference proteome</keyword>
<protein>
    <recommendedName>
        <fullName evidence="3">SPASM domain-containing protein</fullName>
    </recommendedName>
</protein>
<organism evidence="1 2">
    <name type="scientific">Candidatus Competibacter phosphatis</name>
    <dbReference type="NCBI Taxonomy" id="221280"/>
    <lineage>
        <taxon>Bacteria</taxon>
        <taxon>Pseudomonadati</taxon>
        <taxon>Pseudomonadota</taxon>
        <taxon>Gammaproteobacteria</taxon>
        <taxon>Candidatus Competibacteraceae</taxon>
        <taxon>Candidatus Competibacter</taxon>
    </lineage>
</organism>
<name>A0ABX1TTC7_9GAMM</name>
<accession>A0ABX1TTC7</accession>
<dbReference type="RefSeq" id="WP_169250493.1">
    <property type="nucleotide sequence ID" value="NZ_SPMZ01000081.1"/>
</dbReference>
<gene>
    <name evidence="1" type="ORF">E4P82_19695</name>
</gene>
<sequence length="268" mass="30138">MNEFTYNIPLRLLAAYRQERLIVRTDEPTALAAALETEDPERIVGAQIVALDADSEPLNAWAPGLPLELILRDPVAEFPLLYRHSNLLDNHPTRVIVPVAPGFGKAVKVAVSLDFAVRLEVEQPEPALIEEMAAVLEFYLHQSTVAQPIEYFHGSLQGFFHDEPVPLWVLQDDDPQYLRYVTDEGVERPSRRLVDLNANMAFDAGLEAWIAQVLAAGEECQGCEFLKNCGGYFKWPRRDYDCVGVKRLFGYLRDAAAELRRDLDVGST</sequence>
<evidence type="ECO:0008006" key="3">
    <source>
        <dbReference type="Google" id="ProtNLM"/>
    </source>
</evidence>
<dbReference type="Proteomes" id="UP000760480">
    <property type="component" value="Unassembled WGS sequence"/>
</dbReference>
<evidence type="ECO:0000313" key="1">
    <source>
        <dbReference type="EMBL" id="NMQ21225.1"/>
    </source>
</evidence>
<reference evidence="1 2" key="1">
    <citation type="submission" date="2019-03" db="EMBL/GenBank/DDBJ databases">
        <title>Metabolic reconstructions from genomes of highly enriched 'Candidatus Accumulibacter' and 'Candidatus Competibacter' bioreactor populations.</title>
        <authorList>
            <person name="Annavajhala M.K."/>
            <person name="Welles L."/>
            <person name="Abbas B."/>
            <person name="Sorokin D."/>
            <person name="Park H."/>
            <person name="Van Loosdrecht M."/>
            <person name="Chandran K."/>
        </authorList>
    </citation>
    <scope>NUCLEOTIDE SEQUENCE [LARGE SCALE GENOMIC DNA]</scope>
    <source>
        <strain evidence="1 2">SBR_G</strain>
    </source>
</reference>
<dbReference type="EMBL" id="SPMZ01000081">
    <property type="protein sequence ID" value="NMQ21225.1"/>
    <property type="molecule type" value="Genomic_DNA"/>
</dbReference>